<keyword evidence="2" id="KW-1185">Reference proteome</keyword>
<dbReference type="EMBL" id="JBGNUJ010000012">
    <property type="protein sequence ID" value="KAL3953196.1"/>
    <property type="molecule type" value="Genomic_DNA"/>
</dbReference>
<protein>
    <submittedName>
        <fullName evidence="1">Uncharacterized protein</fullName>
    </submittedName>
</protein>
<evidence type="ECO:0000313" key="1">
    <source>
        <dbReference type="EMBL" id="KAL3953196.1"/>
    </source>
</evidence>
<gene>
    <name evidence="1" type="ORF">ACCO45_013139</name>
</gene>
<evidence type="ECO:0000313" key="2">
    <source>
        <dbReference type="Proteomes" id="UP001638806"/>
    </source>
</evidence>
<sequence length="326" mass="36583">MTMSPQLRLGLCQMPTEIRRWIYSYIVAGEMHLFLQDGKLSLCDCVTRNPSSQDDGYERRATGVPSLEVVWARRLASSWGPHWNCEARKGGGIGHLSGLLYASRRLYRDVVQYLADTVVFHVADLNTLNCLSLTSKQGDGSWDGLGDCIAKGLQELFVTLRLPLETCRALEPDAGFNNSTEEAALWRRAWPAVTRLPRLRKLDVELDHTDPSSWSVVSERAIMAPIISLSEALPRLTLVTAMRPFRYVVGCVKSTIAWKTLMMGPAAWSGPGTTRFPSPLSCETLQQIEARERARWKEGIDVQQEVEEVFSWLEDMTSGQEHPGIM</sequence>
<comment type="caution">
    <text evidence="1">The sequence shown here is derived from an EMBL/GenBank/DDBJ whole genome shotgun (WGS) entry which is preliminary data.</text>
</comment>
<proteinExistence type="predicted"/>
<reference evidence="1" key="1">
    <citation type="submission" date="2024-12" db="EMBL/GenBank/DDBJ databases">
        <title>Comparative genomics and development of molecular markers within Purpureocillium lilacinum and among Purpureocillium species.</title>
        <authorList>
            <person name="Yeh Z.-Y."/>
            <person name="Ni N.-T."/>
            <person name="Lo P.-H."/>
            <person name="Mushyakhwo K."/>
            <person name="Lin C.-F."/>
            <person name="Nai Y.-S."/>
        </authorList>
    </citation>
    <scope>NUCLEOTIDE SEQUENCE</scope>
    <source>
        <strain evidence="1">NCHU-NPUST-175</strain>
    </source>
</reference>
<organism evidence="1 2">
    <name type="scientific">Purpureocillium lilacinum</name>
    <name type="common">Paecilomyces lilacinus</name>
    <dbReference type="NCBI Taxonomy" id="33203"/>
    <lineage>
        <taxon>Eukaryota</taxon>
        <taxon>Fungi</taxon>
        <taxon>Dikarya</taxon>
        <taxon>Ascomycota</taxon>
        <taxon>Pezizomycotina</taxon>
        <taxon>Sordariomycetes</taxon>
        <taxon>Hypocreomycetidae</taxon>
        <taxon>Hypocreales</taxon>
        <taxon>Ophiocordycipitaceae</taxon>
        <taxon>Purpureocillium</taxon>
    </lineage>
</organism>
<dbReference type="Proteomes" id="UP001638806">
    <property type="component" value="Unassembled WGS sequence"/>
</dbReference>
<name>A0ACC4DAC4_PURLI</name>
<accession>A0ACC4DAC4</accession>